<evidence type="ECO:0000256" key="1">
    <source>
        <dbReference type="ARBA" id="ARBA00008861"/>
    </source>
</evidence>
<dbReference type="InterPro" id="IPR009288">
    <property type="entry name" value="AIG2-like_dom"/>
</dbReference>
<dbReference type="OrthoDB" id="1044435at2759"/>
<dbReference type="CDD" id="cd06661">
    <property type="entry name" value="GGCT_like"/>
    <property type="match status" value="1"/>
</dbReference>
<name>A0A2T2NKS2_CORCC</name>
<dbReference type="GO" id="GO:0016740">
    <property type="term" value="F:transferase activity"/>
    <property type="evidence" value="ECO:0007669"/>
    <property type="project" value="UniProtKB-KW"/>
</dbReference>
<evidence type="ECO:0000313" key="6">
    <source>
        <dbReference type="Proteomes" id="UP000240883"/>
    </source>
</evidence>
<dbReference type="SUPFAM" id="SSF110857">
    <property type="entry name" value="Gamma-glutamyl cyclotransferase-like"/>
    <property type="match status" value="1"/>
</dbReference>
<dbReference type="InterPro" id="IPR045038">
    <property type="entry name" value="AIG2-like"/>
</dbReference>
<keyword evidence="2" id="KW-0808">Transferase</keyword>
<protein>
    <recommendedName>
        <fullName evidence="3">Putative gamma-glutamylcyclotransferase</fullName>
    </recommendedName>
</protein>
<gene>
    <name evidence="5" type="ORF">BS50DRAFT_588815</name>
</gene>
<evidence type="ECO:0000259" key="4">
    <source>
        <dbReference type="Pfam" id="PF06094"/>
    </source>
</evidence>
<evidence type="ECO:0000256" key="3">
    <source>
        <dbReference type="ARBA" id="ARBA00030602"/>
    </source>
</evidence>
<dbReference type="Pfam" id="PF06094">
    <property type="entry name" value="GGACT"/>
    <property type="match status" value="1"/>
</dbReference>
<evidence type="ECO:0000256" key="2">
    <source>
        <dbReference type="ARBA" id="ARBA00022679"/>
    </source>
</evidence>
<feature type="domain" description="Gamma-glutamylcyclotransferase AIG2-like" evidence="4">
    <location>
        <begin position="40"/>
        <end position="163"/>
    </location>
</feature>
<comment type="similarity">
    <text evidence="1">Belongs to the gamma-glutamylcyclotransferase family.</text>
</comment>
<evidence type="ECO:0000313" key="5">
    <source>
        <dbReference type="EMBL" id="PSN66034.1"/>
    </source>
</evidence>
<proteinExistence type="inferred from homology"/>
<organism evidence="5 6">
    <name type="scientific">Corynespora cassiicola Philippines</name>
    <dbReference type="NCBI Taxonomy" id="1448308"/>
    <lineage>
        <taxon>Eukaryota</taxon>
        <taxon>Fungi</taxon>
        <taxon>Dikarya</taxon>
        <taxon>Ascomycota</taxon>
        <taxon>Pezizomycotina</taxon>
        <taxon>Dothideomycetes</taxon>
        <taxon>Pleosporomycetidae</taxon>
        <taxon>Pleosporales</taxon>
        <taxon>Corynesporascaceae</taxon>
        <taxon>Corynespora</taxon>
    </lineage>
</organism>
<sequence>MSEPPKKKIDQESLRLYSKTMATRWEQAELYTMITPTTPIFVYCTLMLPWVLARVLNITDYDGIEEMIGYTTRATLQSYFRTQVKTAGMPTIVHTTQEAAVDGILIGGLEPHAMAKIDTYIGPGLLKKETVEVEIELRDGNKVKVAALTYVWDGPMETLEAKHWTPLDFMRDGSPEA</sequence>
<accession>A0A2T2NKS2</accession>
<dbReference type="Gene3D" id="3.10.490.10">
    <property type="entry name" value="Gamma-glutamyl cyclotransferase-like"/>
    <property type="match status" value="1"/>
</dbReference>
<dbReference type="EMBL" id="KZ678136">
    <property type="protein sequence ID" value="PSN66034.1"/>
    <property type="molecule type" value="Genomic_DNA"/>
</dbReference>
<keyword evidence="6" id="KW-1185">Reference proteome</keyword>
<reference evidence="5 6" key="1">
    <citation type="journal article" date="2018" name="Front. Microbiol.">
        <title>Genome-Wide Analysis of Corynespora cassiicola Leaf Fall Disease Putative Effectors.</title>
        <authorList>
            <person name="Lopez D."/>
            <person name="Ribeiro S."/>
            <person name="Label P."/>
            <person name="Fumanal B."/>
            <person name="Venisse J.S."/>
            <person name="Kohler A."/>
            <person name="de Oliveira R.R."/>
            <person name="Labutti K."/>
            <person name="Lipzen A."/>
            <person name="Lail K."/>
            <person name="Bauer D."/>
            <person name="Ohm R.A."/>
            <person name="Barry K.W."/>
            <person name="Spatafora J."/>
            <person name="Grigoriev I.V."/>
            <person name="Martin F.M."/>
            <person name="Pujade-Renaud V."/>
        </authorList>
    </citation>
    <scope>NUCLEOTIDE SEQUENCE [LARGE SCALE GENOMIC DNA]</scope>
    <source>
        <strain evidence="5 6">Philippines</strain>
    </source>
</reference>
<dbReference type="Proteomes" id="UP000240883">
    <property type="component" value="Unassembled WGS sequence"/>
</dbReference>
<dbReference type="AlphaFoldDB" id="A0A2T2NKS2"/>
<dbReference type="PANTHER" id="PTHR31544">
    <property type="entry name" value="AIG2-LIKE PROTEIN D"/>
    <property type="match status" value="1"/>
</dbReference>
<dbReference type="InterPro" id="IPR013024">
    <property type="entry name" value="GGCT-like"/>
</dbReference>
<dbReference type="PANTHER" id="PTHR31544:SF2">
    <property type="entry name" value="AIG2-LIKE PROTEIN D"/>
    <property type="match status" value="1"/>
</dbReference>
<dbReference type="InterPro" id="IPR036568">
    <property type="entry name" value="GGCT-like_sf"/>
</dbReference>